<dbReference type="CDD" id="cd00090">
    <property type="entry name" value="HTH_ARSR"/>
    <property type="match status" value="1"/>
</dbReference>
<keyword evidence="2" id="KW-1185">Reference proteome</keyword>
<dbReference type="AlphaFoldDB" id="A0A1H2DPM9"/>
<dbReference type="InterPro" id="IPR036390">
    <property type="entry name" value="WH_DNA-bd_sf"/>
</dbReference>
<protein>
    <submittedName>
        <fullName evidence="1">Transcriptional regulator</fullName>
    </submittedName>
</protein>
<dbReference type="InterPro" id="IPR011991">
    <property type="entry name" value="ArsR-like_HTH"/>
</dbReference>
<dbReference type="Gene3D" id="1.10.10.10">
    <property type="entry name" value="Winged helix-like DNA-binding domain superfamily/Winged helix DNA-binding domain"/>
    <property type="match status" value="1"/>
</dbReference>
<proteinExistence type="predicted"/>
<evidence type="ECO:0000313" key="2">
    <source>
        <dbReference type="Proteomes" id="UP000182882"/>
    </source>
</evidence>
<gene>
    <name evidence="1" type="ORF">SAMN05216406_102119</name>
</gene>
<dbReference type="EMBL" id="FNLN01000002">
    <property type="protein sequence ID" value="SDT84809.1"/>
    <property type="molecule type" value="Genomic_DNA"/>
</dbReference>
<reference evidence="2" key="1">
    <citation type="submission" date="2016-10" db="EMBL/GenBank/DDBJ databases">
        <authorList>
            <person name="Varghese N."/>
            <person name="Submissions S."/>
        </authorList>
    </citation>
    <scope>NUCLEOTIDE SEQUENCE [LARGE SCALE GENOMIC DNA]</scope>
    <source>
        <strain evidence="2">Nm10</strain>
    </source>
</reference>
<dbReference type="InterPro" id="IPR036388">
    <property type="entry name" value="WH-like_DNA-bd_sf"/>
</dbReference>
<sequence length="214" mass="23806">MFSLSLLGQSQQSLVTALLRHRNGLTVDELSHLLSISRNAVNQHLSSLGSSGFIQSAMLESTGGRPSKIYSLSPSGLELFQRRYSFIAKLLLSWVDKNLGEQESQLCLRSLGEQMAGEFESRMTKQLSSADRLREVVTIMCELGYDASVKQISERYTEIIANNCIFYKLAEEYQGFCALDLSFLASLLKVDIEHKECIVKKGNYCCFAIASPVG</sequence>
<dbReference type="SUPFAM" id="SSF46785">
    <property type="entry name" value="Winged helix' DNA-binding domain"/>
    <property type="match status" value="1"/>
</dbReference>
<dbReference type="KEGG" id="nur:ATY38_00675"/>
<name>A0A1H2DPM9_9PROT</name>
<accession>A0A1H2DPM9</accession>
<dbReference type="Proteomes" id="UP000182882">
    <property type="component" value="Unassembled WGS sequence"/>
</dbReference>
<organism evidence="1 2">
    <name type="scientific">Nitrosomonas ureae</name>
    <dbReference type="NCBI Taxonomy" id="44577"/>
    <lineage>
        <taxon>Bacteria</taxon>
        <taxon>Pseudomonadati</taxon>
        <taxon>Pseudomonadota</taxon>
        <taxon>Betaproteobacteria</taxon>
        <taxon>Nitrosomonadales</taxon>
        <taxon>Nitrosomonadaceae</taxon>
        <taxon>Nitrosomonas</taxon>
    </lineage>
</organism>
<dbReference type="GO" id="GO:0006355">
    <property type="term" value="P:regulation of DNA-templated transcription"/>
    <property type="evidence" value="ECO:0007669"/>
    <property type="project" value="UniProtKB-ARBA"/>
</dbReference>
<evidence type="ECO:0000313" key="1">
    <source>
        <dbReference type="EMBL" id="SDT84809.1"/>
    </source>
</evidence>